<dbReference type="AlphaFoldDB" id="A0A6L2KYX7"/>
<dbReference type="EMBL" id="BKCJ010003404">
    <property type="protein sequence ID" value="GEU54883.1"/>
    <property type="molecule type" value="Genomic_DNA"/>
</dbReference>
<feature type="non-terminal residue" evidence="2">
    <location>
        <position position="1"/>
    </location>
</feature>
<feature type="domain" description="Retrovirus-related Pol polyprotein from transposon TNT 1-94-like beta-barrel" evidence="1">
    <location>
        <begin position="27"/>
        <end position="94"/>
    </location>
</feature>
<evidence type="ECO:0000259" key="1">
    <source>
        <dbReference type="Pfam" id="PF22936"/>
    </source>
</evidence>
<evidence type="ECO:0000313" key="2">
    <source>
        <dbReference type="EMBL" id="GEU54883.1"/>
    </source>
</evidence>
<name>A0A6L2KYX7_TANCI</name>
<reference evidence="2" key="1">
    <citation type="journal article" date="2019" name="Sci. Rep.">
        <title>Draft genome of Tanacetum cinerariifolium, the natural source of mosquito coil.</title>
        <authorList>
            <person name="Yamashiro T."/>
            <person name="Shiraishi A."/>
            <person name="Satake H."/>
            <person name="Nakayama K."/>
        </authorList>
    </citation>
    <scope>NUCLEOTIDE SEQUENCE</scope>
</reference>
<comment type="caution">
    <text evidence="2">The sequence shown here is derived from an EMBL/GenBank/DDBJ whole genome shotgun (WGS) entry which is preliminary data.</text>
</comment>
<proteinExistence type="predicted"/>
<dbReference type="InterPro" id="IPR054722">
    <property type="entry name" value="PolX-like_BBD"/>
</dbReference>
<dbReference type="Pfam" id="PF22936">
    <property type="entry name" value="Pol_BBD"/>
    <property type="match status" value="1"/>
</dbReference>
<gene>
    <name evidence="2" type="ORF">Tci_026861</name>
</gene>
<sequence>VITNLGKLQVNATKQNSLRAATSTSTARHMMGNKSFLTDYQEIDGGFVAFGGSSKGGKILGKGTIMTGKLDFEDVYFVKELKFNRFSVSQMCDKKNSVLFTESKCLVLSLSPDFKLPDENQVLLKVPR</sequence>
<organism evidence="2">
    <name type="scientific">Tanacetum cinerariifolium</name>
    <name type="common">Dalmatian daisy</name>
    <name type="synonym">Chrysanthemum cinerariifolium</name>
    <dbReference type="NCBI Taxonomy" id="118510"/>
    <lineage>
        <taxon>Eukaryota</taxon>
        <taxon>Viridiplantae</taxon>
        <taxon>Streptophyta</taxon>
        <taxon>Embryophyta</taxon>
        <taxon>Tracheophyta</taxon>
        <taxon>Spermatophyta</taxon>
        <taxon>Magnoliopsida</taxon>
        <taxon>eudicotyledons</taxon>
        <taxon>Gunneridae</taxon>
        <taxon>Pentapetalae</taxon>
        <taxon>asterids</taxon>
        <taxon>campanulids</taxon>
        <taxon>Asterales</taxon>
        <taxon>Asteraceae</taxon>
        <taxon>Asteroideae</taxon>
        <taxon>Anthemideae</taxon>
        <taxon>Anthemidinae</taxon>
        <taxon>Tanacetum</taxon>
    </lineage>
</organism>
<accession>A0A6L2KYX7</accession>
<protein>
    <submittedName>
        <fullName evidence="2">Ribonuclease H-like domain-containing protein</fullName>
    </submittedName>
</protein>